<keyword evidence="1" id="KW-0040">ANK repeat</keyword>
<evidence type="ECO:0000313" key="5">
    <source>
        <dbReference type="Proteomes" id="UP000316726"/>
    </source>
</evidence>
<evidence type="ECO:0000259" key="3">
    <source>
        <dbReference type="Pfam" id="PF00850"/>
    </source>
</evidence>
<dbReference type="Gene3D" id="1.25.40.20">
    <property type="entry name" value="Ankyrin repeat-containing domain"/>
    <property type="match status" value="3"/>
</dbReference>
<dbReference type="PROSITE" id="PS50297">
    <property type="entry name" value="ANK_REP_REGION"/>
    <property type="match status" value="2"/>
</dbReference>
<feature type="domain" description="Histone deacetylase" evidence="3">
    <location>
        <begin position="411"/>
        <end position="788"/>
    </location>
</feature>
<keyword evidence="5" id="KW-1185">Reference proteome</keyword>
<dbReference type="Pfam" id="PF00850">
    <property type="entry name" value="Hist_deacetyl"/>
    <property type="match status" value="1"/>
</dbReference>
<dbReference type="SMART" id="SM00248">
    <property type="entry name" value="ANK"/>
    <property type="match status" value="6"/>
</dbReference>
<dbReference type="InterPro" id="IPR023696">
    <property type="entry name" value="Ureohydrolase_dom_sf"/>
</dbReference>
<feature type="compositionally biased region" description="Basic and acidic residues" evidence="2">
    <location>
        <begin position="46"/>
        <end position="60"/>
    </location>
</feature>
<dbReference type="SUPFAM" id="SSF48403">
    <property type="entry name" value="Ankyrin repeat"/>
    <property type="match status" value="1"/>
</dbReference>
<proteinExistence type="predicted"/>
<feature type="repeat" description="ANK" evidence="1">
    <location>
        <begin position="242"/>
        <end position="274"/>
    </location>
</feature>
<dbReference type="Pfam" id="PF12796">
    <property type="entry name" value="Ank_2"/>
    <property type="match status" value="2"/>
</dbReference>
<dbReference type="PROSITE" id="PS50088">
    <property type="entry name" value="ANK_REPEAT"/>
    <property type="match status" value="2"/>
</dbReference>
<dbReference type="InterPro" id="IPR002110">
    <property type="entry name" value="Ankyrin_rpt"/>
</dbReference>
<dbReference type="GO" id="GO:0040029">
    <property type="term" value="P:epigenetic regulation of gene expression"/>
    <property type="evidence" value="ECO:0007669"/>
    <property type="project" value="TreeGrafter"/>
</dbReference>
<dbReference type="CDD" id="cd11599">
    <property type="entry name" value="HDAC_classII_2"/>
    <property type="match status" value="1"/>
</dbReference>
<dbReference type="Proteomes" id="UP000316726">
    <property type="component" value="Chromosome 5"/>
</dbReference>
<dbReference type="STRING" id="1764295.A0A5B8MPV5"/>
<evidence type="ECO:0000313" key="4">
    <source>
        <dbReference type="EMBL" id="QDZ21400.1"/>
    </source>
</evidence>
<sequence length="903" mass="97348">MDALDALEGVFVHPARVRGRYAVHDACEGDDVELLKDLLGLNKEEEAAAAKGGEGQREEVGAGDGGENGSGPADEEMKDKIEDDDDDDDSDDGDFGGEEDDDDENSDEADNLMDAFDDSGCTPLHVSLLNGSLECLNLLLQEGADTGVGCEGSPLIHVAVSVGCLDHLRLFAPEAAKAIMRHCGGLETVLIADDFRRTPLHIAADLGLGDIAKILFSGFADEATGEVDSSALRDYLLVRDKLGNTALHYASLRGHADMVDLLLSTANTVKLSGGEGEAAVQLSELLCTTKNYKKCVPLHFALRQGHAQIAFRLLSADASGNSTKCKDIVGNTPLVDAGAYGHGDLKEKISEFRAKGSSGFDVDAEAASLEGNRSEAMQKNKTLIIRSEVCENHFTCRPATLSRGYFSQAPPENPHRLKVLTSREHGGILTSSEFTANGAYLWEHNPPKAKMSDVLRVHEWHYIKHVKDVCEGLSEDGNDVDGIGSLDGDTQISRFTFDAAFVAAGASIMAVDKLMEDSSKGSGVSKVFCAVRPPGHHAGPTGAVSGGSTDPTIPAMGGSHSHGFCLLNNLAVAAAYAMNIYRKKIKKVALVDFDVHHGNGTEACVSSVTPTVLKQRMLIGGNDGSGTYKFEGFVRSHKFKPWVDMNDKDAILFASCQGYGNHFYPGTGATDDTGAQEMDDFPYVGGSRPFLDGPRIINVGIKGPKSERQLWKKAWRDKILPAVASHEPDLILISAGFDAHAKDDMNSGYIGLLECDYEWVTEELVKIANKHSEGRIVSILEGGYRIQGRTVSPFARSVAAHVRALGGAIFKEWSEAEQIKERDREIRIEQEKLRKQQEELQKLLAERQDLDDNPATNENREEAGLEGPSSPKRRRRGGGSIDYVALNAQLEKEAEAAKSNGGE</sequence>
<dbReference type="GO" id="GO:0000118">
    <property type="term" value="C:histone deacetylase complex"/>
    <property type="evidence" value="ECO:0007669"/>
    <property type="project" value="TreeGrafter"/>
</dbReference>
<gene>
    <name evidence="4" type="ORF">A3770_05p39180</name>
</gene>
<accession>A0A5B8MPV5</accession>
<feature type="region of interest" description="Disordered" evidence="2">
    <location>
        <begin position="844"/>
        <end position="881"/>
    </location>
</feature>
<dbReference type="PANTHER" id="PTHR10625">
    <property type="entry name" value="HISTONE DEACETYLASE HDAC1-RELATED"/>
    <property type="match status" value="1"/>
</dbReference>
<dbReference type="InterPro" id="IPR023801">
    <property type="entry name" value="His_deacetylse_dom"/>
</dbReference>
<dbReference type="InterPro" id="IPR000286">
    <property type="entry name" value="HDACs"/>
</dbReference>
<dbReference type="PRINTS" id="PR01270">
    <property type="entry name" value="HDASUPER"/>
</dbReference>
<evidence type="ECO:0000256" key="1">
    <source>
        <dbReference type="PROSITE-ProRule" id="PRU00023"/>
    </source>
</evidence>
<dbReference type="InterPro" id="IPR037138">
    <property type="entry name" value="His_deacetylse_dom_sf"/>
</dbReference>
<feature type="compositionally biased region" description="Acidic residues" evidence="2">
    <location>
        <begin position="82"/>
        <end position="116"/>
    </location>
</feature>
<dbReference type="OrthoDB" id="424012at2759"/>
<dbReference type="PANTHER" id="PTHR10625:SF26">
    <property type="entry name" value="HISTONE DEACETYLASE DOMAIN-CONTAINING PROTEIN"/>
    <property type="match status" value="1"/>
</dbReference>
<dbReference type="GO" id="GO:0004407">
    <property type="term" value="F:histone deacetylase activity"/>
    <property type="evidence" value="ECO:0007669"/>
    <property type="project" value="TreeGrafter"/>
</dbReference>
<reference evidence="4 5" key="1">
    <citation type="submission" date="2018-07" db="EMBL/GenBank/DDBJ databases">
        <title>The complete nuclear genome of the prasinophyte Chloropicon primus (CCMP1205).</title>
        <authorList>
            <person name="Pombert J.-F."/>
            <person name="Otis C."/>
            <person name="Turmel M."/>
            <person name="Lemieux C."/>
        </authorList>
    </citation>
    <scope>NUCLEOTIDE SEQUENCE [LARGE SCALE GENOMIC DNA]</scope>
    <source>
        <strain evidence="4 5">CCMP1205</strain>
    </source>
</reference>
<organism evidence="4 5">
    <name type="scientific">Chloropicon primus</name>
    <dbReference type="NCBI Taxonomy" id="1764295"/>
    <lineage>
        <taxon>Eukaryota</taxon>
        <taxon>Viridiplantae</taxon>
        <taxon>Chlorophyta</taxon>
        <taxon>Chloropicophyceae</taxon>
        <taxon>Chloropicales</taxon>
        <taxon>Chloropicaceae</taxon>
        <taxon>Chloropicon</taxon>
    </lineage>
</organism>
<dbReference type="SUPFAM" id="SSF52768">
    <property type="entry name" value="Arginase/deacetylase"/>
    <property type="match status" value="1"/>
</dbReference>
<dbReference type="AlphaFoldDB" id="A0A5B8MPV5"/>
<dbReference type="EMBL" id="CP031038">
    <property type="protein sequence ID" value="QDZ21400.1"/>
    <property type="molecule type" value="Genomic_DNA"/>
</dbReference>
<dbReference type="InterPro" id="IPR036770">
    <property type="entry name" value="Ankyrin_rpt-contain_sf"/>
</dbReference>
<protein>
    <submittedName>
        <fullName evidence="4">Putative histone deacetylase</fullName>
    </submittedName>
</protein>
<evidence type="ECO:0000256" key="2">
    <source>
        <dbReference type="SAM" id="MobiDB-lite"/>
    </source>
</evidence>
<dbReference type="Gene3D" id="3.40.800.20">
    <property type="entry name" value="Histone deacetylase domain"/>
    <property type="match status" value="1"/>
</dbReference>
<feature type="repeat" description="ANK" evidence="1">
    <location>
        <begin position="119"/>
        <end position="151"/>
    </location>
</feature>
<feature type="region of interest" description="Disordered" evidence="2">
    <location>
        <begin position="46"/>
        <end position="116"/>
    </location>
</feature>
<dbReference type="GO" id="GO:0005737">
    <property type="term" value="C:cytoplasm"/>
    <property type="evidence" value="ECO:0007669"/>
    <property type="project" value="TreeGrafter"/>
</dbReference>
<name>A0A5B8MPV5_9CHLO</name>